<dbReference type="InterPro" id="IPR036390">
    <property type="entry name" value="WH_DNA-bd_sf"/>
</dbReference>
<dbReference type="Proteomes" id="UP001141166">
    <property type="component" value="Unassembled WGS sequence"/>
</dbReference>
<dbReference type="InterPro" id="IPR011608">
    <property type="entry name" value="PRD"/>
</dbReference>
<dbReference type="PANTHER" id="PTHR30185:SF18">
    <property type="entry name" value="TRANSCRIPTIONAL REGULATOR MTLR"/>
    <property type="match status" value="1"/>
</dbReference>
<dbReference type="SUPFAM" id="SSF46785">
    <property type="entry name" value="Winged helix' DNA-binding domain"/>
    <property type="match status" value="1"/>
</dbReference>
<evidence type="ECO:0000313" key="5">
    <source>
        <dbReference type="EMBL" id="MDC4246611.1"/>
    </source>
</evidence>
<comment type="caution">
    <text evidence="4">The sequence shown here is derived from an EMBL/GenBank/DDBJ whole genome shotgun (WGS) entry which is preliminary data.</text>
</comment>
<sequence>MFITKRRCKQMDLNKRQLQILVVLRNKNHWITSEELAEALGTNKKTIQTEIKNMLAIYEKKIIIQSNKRSGYFLESIESETKQQIIQEVTKHKIYSSMDFRASTIVTYLLFQKGYVSMQKIADIFFLSKTAVSLQIKTILRWIERNPKLELEVSSTKGLKIIAEENSKRIFLSLVGTETVIQHARLPQQISTIFSNIMPTVQKTLKEVLISYNYIVSGEDFIRFSRYLVLTILRREELLEKTNRYTLFIPMVETLTKKLSSELPYSFSNQEKQAIENRLLELNYLMINDEKNKEIEKNLRAFEQTIIRFLDLPVSLLFHETEFLLTHIKQMKTRMDAGHNTMNHFVQKIISRYPLEIYLIRRFFPIHFQLRPNLAESAYLVLYLAEALNPFRKQGEILIVSNQPISILNTLKKQIQQSMNMWIKECRIEPVYLFKNQSNKITEYDAILTTEQELIFEWDDLIYLPSVLDEFESSEIYQILREKLTIVEEKKKTKLLDHYYKEENQIKIHKKIDSIQQLISPSSDLVMLPLNAETLLCCLIKSQVETKITEYQLEIPLIHQQRKIKRVFFVSFDYKRNDILVFFQAVSDLLG</sequence>
<dbReference type="InterPro" id="IPR013196">
    <property type="entry name" value="HTH_11"/>
</dbReference>
<dbReference type="EMBL" id="JARPTX010000009">
    <property type="protein sequence ID" value="MDT2369364.1"/>
    <property type="molecule type" value="Genomic_DNA"/>
</dbReference>
<dbReference type="PANTHER" id="PTHR30185">
    <property type="entry name" value="CRYPTIC BETA-GLUCOSIDE BGL OPERON ANTITERMINATOR"/>
    <property type="match status" value="1"/>
</dbReference>
<dbReference type="Proteomes" id="UP000070452">
    <property type="component" value="Unassembled WGS sequence"/>
</dbReference>
<dbReference type="Gene3D" id="1.10.10.10">
    <property type="entry name" value="Winged helix-like DNA-binding domain superfamily/Winged helix DNA-binding domain"/>
    <property type="match status" value="1"/>
</dbReference>
<dbReference type="EMBL" id="LRHK01000001">
    <property type="protein sequence ID" value="KWX18108.1"/>
    <property type="molecule type" value="Genomic_DNA"/>
</dbReference>
<reference evidence="6" key="3">
    <citation type="submission" date="2023-03" db="EMBL/GenBank/DDBJ databases">
        <authorList>
            <person name="Shen W."/>
            <person name="Cai J."/>
        </authorList>
    </citation>
    <scope>NUCLEOTIDE SEQUENCE</scope>
    <source>
        <strain evidence="6">B1010-2</strain>
    </source>
</reference>
<keyword evidence="2" id="KW-0804">Transcription</keyword>
<dbReference type="AlphaFoldDB" id="A0A132P6Z3"/>
<evidence type="ECO:0000313" key="4">
    <source>
        <dbReference type="EMBL" id="KWX18108.1"/>
    </source>
</evidence>
<reference evidence="5" key="2">
    <citation type="submission" date="2022-05" db="EMBL/GenBank/DDBJ databases">
        <title>Draft genome sequences of Clostridium perfringens strains isolated from Peru.</title>
        <authorList>
            <person name="Hurtado R."/>
            <person name="Lima L."/>
            <person name="Sousa T."/>
            <person name="Jaiswal A.K."/>
            <person name="Tiwari S."/>
            <person name="Maturrano L."/>
            <person name="Brenig B."/>
            <person name="Azevedo V."/>
        </authorList>
    </citation>
    <scope>NUCLEOTIDE SEQUENCE</scope>
    <source>
        <strain evidence="5">CP4</strain>
    </source>
</reference>
<evidence type="ECO:0000256" key="2">
    <source>
        <dbReference type="ARBA" id="ARBA00023163"/>
    </source>
</evidence>
<accession>A0A132P6Z3</accession>
<dbReference type="Proteomes" id="UP001260956">
    <property type="component" value="Unassembled WGS sequence"/>
</dbReference>
<dbReference type="GO" id="GO:0006355">
    <property type="term" value="P:regulation of DNA-templated transcription"/>
    <property type="evidence" value="ECO:0007669"/>
    <property type="project" value="InterPro"/>
</dbReference>
<dbReference type="InterPro" id="IPR050661">
    <property type="entry name" value="BglG_antiterminators"/>
</dbReference>
<evidence type="ECO:0000313" key="7">
    <source>
        <dbReference type="Proteomes" id="UP000070452"/>
    </source>
</evidence>
<evidence type="ECO:0000313" key="6">
    <source>
        <dbReference type="EMBL" id="MDT2369364.1"/>
    </source>
</evidence>
<dbReference type="PROSITE" id="PS51372">
    <property type="entry name" value="PRD_2"/>
    <property type="match status" value="1"/>
</dbReference>
<keyword evidence="1" id="KW-0805">Transcription regulation</keyword>
<dbReference type="RefSeq" id="WP_002351198.1">
    <property type="nucleotide sequence ID" value="NZ_AP022341.1"/>
</dbReference>
<feature type="domain" description="PRD" evidence="3">
    <location>
        <begin position="290"/>
        <end position="394"/>
    </location>
</feature>
<proteinExistence type="predicted"/>
<gene>
    <name evidence="4" type="ORF">AWT83_06350</name>
    <name evidence="5" type="ORF">M3X98_00850</name>
    <name evidence="6" type="ORF">P6Z85_04070</name>
</gene>
<dbReference type="Pfam" id="PF08279">
    <property type="entry name" value="HTH_11"/>
    <property type="match status" value="1"/>
</dbReference>
<evidence type="ECO:0000256" key="1">
    <source>
        <dbReference type="ARBA" id="ARBA00023015"/>
    </source>
</evidence>
<protein>
    <submittedName>
        <fullName evidence="5">HTH domain-containing protein</fullName>
    </submittedName>
    <submittedName>
        <fullName evidence="4">Transcriptional regulator</fullName>
    </submittedName>
</protein>
<evidence type="ECO:0000259" key="3">
    <source>
        <dbReference type="PROSITE" id="PS51372"/>
    </source>
</evidence>
<dbReference type="InterPro" id="IPR036388">
    <property type="entry name" value="WH-like_DNA-bd_sf"/>
</dbReference>
<name>A0A132P6Z3_ENTFC</name>
<organism evidence="4 7">
    <name type="scientific">Enterococcus faecium</name>
    <name type="common">Streptococcus faecium</name>
    <dbReference type="NCBI Taxonomy" id="1352"/>
    <lineage>
        <taxon>Bacteria</taxon>
        <taxon>Bacillati</taxon>
        <taxon>Bacillota</taxon>
        <taxon>Bacilli</taxon>
        <taxon>Lactobacillales</taxon>
        <taxon>Enterococcaceae</taxon>
        <taxon>Enterococcus</taxon>
    </lineage>
</organism>
<reference evidence="4 7" key="1">
    <citation type="submission" date="2016-01" db="EMBL/GenBank/DDBJ databases">
        <title>Molecular Mechanisms for transfer of large genomic segments between Enterococcus faecium strains.</title>
        <authorList>
            <person name="Garcia-Solache M.A."/>
            <person name="Lebreton F."/>
            <person name="Mclaughlin R.E."/>
            <person name="Whiteaker J.D."/>
            <person name="Gilmore M.S."/>
            <person name="Rice L.B."/>
        </authorList>
    </citation>
    <scope>NUCLEOTIDE SEQUENCE [LARGE SCALE GENOMIC DNA]</scope>
    <source>
        <strain evidence="4 7">D344RRF x C68</strain>
    </source>
</reference>
<dbReference type="EMBL" id="JAMWMK010000001">
    <property type="protein sequence ID" value="MDC4246611.1"/>
    <property type="molecule type" value="Genomic_DNA"/>
</dbReference>